<evidence type="ECO:0000256" key="1">
    <source>
        <dbReference type="SAM" id="MobiDB-lite"/>
    </source>
</evidence>
<feature type="region of interest" description="Disordered" evidence="1">
    <location>
        <begin position="650"/>
        <end position="685"/>
    </location>
</feature>
<gene>
    <name evidence="2" type="ORF">KFE25_011416</name>
</gene>
<dbReference type="AlphaFoldDB" id="A0A8J6C731"/>
<dbReference type="EMBL" id="JAGTXO010000031">
    <property type="protein sequence ID" value="KAG8460641.1"/>
    <property type="molecule type" value="Genomic_DNA"/>
</dbReference>
<accession>A0A8J6C731</accession>
<dbReference type="PROSITE" id="PS50096">
    <property type="entry name" value="IQ"/>
    <property type="match status" value="1"/>
</dbReference>
<evidence type="ECO:0000313" key="2">
    <source>
        <dbReference type="EMBL" id="KAG8460641.1"/>
    </source>
</evidence>
<feature type="compositionally biased region" description="Low complexity" evidence="1">
    <location>
        <begin position="654"/>
        <end position="666"/>
    </location>
</feature>
<feature type="compositionally biased region" description="Low complexity" evidence="1">
    <location>
        <begin position="676"/>
        <end position="685"/>
    </location>
</feature>
<evidence type="ECO:0000313" key="3">
    <source>
        <dbReference type="Proteomes" id="UP000751190"/>
    </source>
</evidence>
<keyword evidence="3" id="KW-1185">Reference proteome</keyword>
<dbReference type="Proteomes" id="UP000751190">
    <property type="component" value="Unassembled WGS sequence"/>
</dbReference>
<feature type="compositionally biased region" description="Low complexity" evidence="1">
    <location>
        <begin position="215"/>
        <end position="226"/>
    </location>
</feature>
<dbReference type="OMA" id="WHAVHSE"/>
<organism evidence="2 3">
    <name type="scientific">Diacronema lutheri</name>
    <name type="common">Unicellular marine alga</name>
    <name type="synonym">Monochrysis lutheri</name>
    <dbReference type="NCBI Taxonomy" id="2081491"/>
    <lineage>
        <taxon>Eukaryota</taxon>
        <taxon>Haptista</taxon>
        <taxon>Haptophyta</taxon>
        <taxon>Pavlovophyceae</taxon>
        <taxon>Pavlovales</taxon>
        <taxon>Pavlovaceae</taxon>
        <taxon>Diacronema</taxon>
    </lineage>
</organism>
<reference evidence="2" key="1">
    <citation type="submission" date="2021-05" db="EMBL/GenBank/DDBJ databases">
        <title>The genome of the haptophyte Pavlova lutheri (Diacronema luteri, Pavlovales) - a model for lipid biosynthesis in eukaryotic algae.</title>
        <authorList>
            <person name="Hulatt C.J."/>
            <person name="Posewitz M.C."/>
        </authorList>
    </citation>
    <scope>NUCLEOTIDE SEQUENCE</scope>
    <source>
        <strain evidence="2">NIVA-4/92</strain>
    </source>
</reference>
<comment type="caution">
    <text evidence="2">The sequence shown here is derived from an EMBL/GenBank/DDBJ whole genome shotgun (WGS) entry which is preliminary data.</text>
</comment>
<name>A0A8J6C731_DIALT</name>
<protein>
    <submittedName>
        <fullName evidence="2">Uncharacterized protein</fullName>
    </submittedName>
</protein>
<proteinExistence type="predicted"/>
<feature type="region of interest" description="Disordered" evidence="1">
    <location>
        <begin position="175"/>
        <end position="234"/>
    </location>
</feature>
<sequence length="685" mass="75062">MEARAGGRAAGALLRVEPGEVRRHEAHLHFSHARVPAIWPEWPSPKRAAVDARTDLSGALSAIDLRLPSGASFKTAASTSTALLTGEANASLDFVLASFAAAAANETDGDEQASDARAHKGIGQLPAVVPARKRLPRHDEHKAMLDKATAELLCALKSVALVYEPLPALPALRRAEPAAERATQRRRRDGPNQRVRFGTARATVEAIAPPGGSGADASTTGAAPSSYSRASVREHVRSKLRSLRADADARAAFYTEMAERASELRATQPRAYSMESLTALSDGRLSPAGRQHRLLERVAERDARMSRALARKATDVVARERDVLERTDRRELLRARRVERERVLRHALLQARWASLALASAAVSAHAQLLRASRRERERKAAAKSVQRAFRAHALRVAIRAYARALRTLRRYCWRASLGTRVRRKRRAVRAVRGWLAQAGAAGLAARIVRVFRLAIVRLQRSWRAVRTVRAAMLEALRRRWHAVHSELAAAAPTLEVPPAIRDRLLLADLIERQRAWLAQLGVWTPLWRAYERARAQLRRYAETAAERAQLMRDGGLVVPASSSAMAAQEDGWLVSFAGSLAAVRTIQRMARGRNARHFWAAHRPCAPLPSRPRFRALASEEHVRTLVRTAAAHVRHGGPVPHRVRLPLDARAAEGAPPDGAGESAPSPPVEDAARPAAMSAARP</sequence>